<keyword evidence="5 9" id="KW-0479">Metal-binding</keyword>
<dbReference type="Proteomes" id="UP000253729">
    <property type="component" value="Unassembled WGS sequence"/>
</dbReference>
<feature type="region of interest" description="Disordered" evidence="10">
    <location>
        <begin position="175"/>
        <end position="194"/>
    </location>
</feature>
<gene>
    <name evidence="11" type="ORF">BDQ94DRAFT_164508</name>
</gene>
<dbReference type="InterPro" id="IPR036396">
    <property type="entry name" value="Cyt_P450_sf"/>
</dbReference>
<comment type="cofactor">
    <cofactor evidence="1 9">
        <name>heme</name>
        <dbReference type="ChEBI" id="CHEBI:30413"/>
    </cofactor>
</comment>
<evidence type="ECO:0000313" key="11">
    <source>
        <dbReference type="EMBL" id="RDH26416.1"/>
    </source>
</evidence>
<keyword evidence="12" id="KW-1185">Reference proteome</keyword>
<evidence type="ECO:0000256" key="8">
    <source>
        <dbReference type="ARBA" id="ARBA00023033"/>
    </source>
</evidence>
<dbReference type="InterPro" id="IPR002401">
    <property type="entry name" value="Cyt_P450_E_grp-I"/>
</dbReference>
<dbReference type="AlphaFoldDB" id="A0A3F3PJ77"/>
<dbReference type="GO" id="GO:0004497">
    <property type="term" value="F:monooxygenase activity"/>
    <property type="evidence" value="ECO:0007669"/>
    <property type="project" value="UniProtKB-KW"/>
</dbReference>
<sequence>MPVGWDWITGHILVLSDYVIRLPADANVTLATQELASEFTDKENFSLDTWPVSPAQYLSRSGVVACTIFFQTSSSLLGSSAIKLRERARSGHAFALDDLTIRLTVDVILKAIIGADLDHQNSDNIIATALAHITKWHSFGDPRVLAHPLRPLVQGYYGRLFNKWIHQALHKKFAEMKRSKQEPSSQTKKEEIPEATKLDNHFTEYLTYQLRLFLFAGTHTTSSSIAYVYHLLSKHPEALAQVRQEHDRISGPDPSAVAQLLCEQPALLNQCPYTMAVIKETLRLYPPAGTMRQRCNGQSLTDRHGNEYPLMDDTSVTFLPERWLVEPAHELYPDPAAYRPFEQGPRNCIGQTLVINEMRVILVMTVRTFDTYTAYDEWDALRSNQAGFISRLAQYTGFQDVKPKLVNGERAYQTEKAGTNATDGYPCRLILVA</sequence>
<dbReference type="RefSeq" id="XP_026619438.1">
    <property type="nucleotide sequence ID" value="XM_026770030.1"/>
</dbReference>
<organism evidence="11 12">
    <name type="scientific">Aspergillus welwitschiae</name>
    <dbReference type="NCBI Taxonomy" id="1341132"/>
    <lineage>
        <taxon>Eukaryota</taxon>
        <taxon>Fungi</taxon>
        <taxon>Dikarya</taxon>
        <taxon>Ascomycota</taxon>
        <taxon>Pezizomycotina</taxon>
        <taxon>Eurotiomycetes</taxon>
        <taxon>Eurotiomycetidae</taxon>
        <taxon>Eurotiales</taxon>
        <taxon>Aspergillaceae</taxon>
        <taxon>Aspergillus</taxon>
        <taxon>Aspergillus subgen. Circumdati</taxon>
    </lineage>
</organism>
<dbReference type="GeneID" id="38138386"/>
<dbReference type="SUPFAM" id="SSF48264">
    <property type="entry name" value="Cytochrome P450"/>
    <property type="match status" value="1"/>
</dbReference>
<dbReference type="GO" id="GO:0020037">
    <property type="term" value="F:heme binding"/>
    <property type="evidence" value="ECO:0007669"/>
    <property type="project" value="InterPro"/>
</dbReference>
<comment type="pathway">
    <text evidence="2">Secondary metabolite biosynthesis.</text>
</comment>
<evidence type="ECO:0000256" key="2">
    <source>
        <dbReference type="ARBA" id="ARBA00005179"/>
    </source>
</evidence>
<dbReference type="PRINTS" id="PR00385">
    <property type="entry name" value="P450"/>
</dbReference>
<evidence type="ECO:0000256" key="3">
    <source>
        <dbReference type="ARBA" id="ARBA00010617"/>
    </source>
</evidence>
<evidence type="ECO:0000256" key="10">
    <source>
        <dbReference type="SAM" id="MobiDB-lite"/>
    </source>
</evidence>
<keyword evidence="4 9" id="KW-0349">Heme</keyword>
<evidence type="ECO:0000256" key="6">
    <source>
        <dbReference type="ARBA" id="ARBA00023002"/>
    </source>
</evidence>
<evidence type="ECO:0000256" key="1">
    <source>
        <dbReference type="ARBA" id="ARBA00001971"/>
    </source>
</evidence>
<protein>
    <submittedName>
        <fullName evidence="11">Cytochrome P450</fullName>
    </submittedName>
</protein>
<evidence type="ECO:0000256" key="9">
    <source>
        <dbReference type="PIRSR" id="PIRSR602401-1"/>
    </source>
</evidence>
<name>A0A3F3PJ77_9EURO</name>
<evidence type="ECO:0000256" key="5">
    <source>
        <dbReference type="ARBA" id="ARBA00022723"/>
    </source>
</evidence>
<accession>A0A3F3PJ77</accession>
<evidence type="ECO:0000256" key="7">
    <source>
        <dbReference type="ARBA" id="ARBA00023004"/>
    </source>
</evidence>
<dbReference type="PANTHER" id="PTHR24305">
    <property type="entry name" value="CYTOCHROME P450"/>
    <property type="match status" value="1"/>
</dbReference>
<dbReference type="InterPro" id="IPR001128">
    <property type="entry name" value="Cyt_P450"/>
</dbReference>
<reference evidence="11 12" key="1">
    <citation type="submission" date="2018-07" db="EMBL/GenBank/DDBJ databases">
        <title>The genomes of Aspergillus section Nigri reveals drivers in fungal speciation.</title>
        <authorList>
            <consortium name="DOE Joint Genome Institute"/>
            <person name="Vesth T.C."/>
            <person name="Nybo J."/>
            <person name="Theobald S."/>
            <person name="Brandl J."/>
            <person name="Frisvad J.C."/>
            <person name="Nielsen K.F."/>
            <person name="Lyhne E.K."/>
            <person name="Kogle M.E."/>
            <person name="Kuo A."/>
            <person name="Riley R."/>
            <person name="Clum A."/>
            <person name="Nolan M."/>
            <person name="Lipzen A."/>
            <person name="Salamov A."/>
            <person name="Henrissat B."/>
            <person name="Wiebenga A."/>
            <person name="De vries R.P."/>
            <person name="Grigoriev I.V."/>
            <person name="Mortensen U.H."/>
            <person name="Andersen M.R."/>
            <person name="Baker S.E."/>
        </authorList>
    </citation>
    <scope>NUCLEOTIDE SEQUENCE [LARGE SCALE GENOMIC DNA]</scope>
    <source>
        <strain evidence="11 12">CBS 139.54b</strain>
    </source>
</reference>
<dbReference type="InterPro" id="IPR050121">
    <property type="entry name" value="Cytochrome_P450_monoxygenase"/>
</dbReference>
<dbReference type="PANTHER" id="PTHR24305:SF107">
    <property type="entry name" value="P450, PUTATIVE (EUROFUNG)-RELATED"/>
    <property type="match status" value="1"/>
</dbReference>
<feature type="binding site" description="axial binding residue" evidence="9">
    <location>
        <position position="348"/>
    </location>
    <ligand>
        <name>heme</name>
        <dbReference type="ChEBI" id="CHEBI:30413"/>
    </ligand>
    <ligandPart>
        <name>Fe</name>
        <dbReference type="ChEBI" id="CHEBI:18248"/>
    </ligandPart>
</feature>
<keyword evidence="6" id="KW-0560">Oxidoreductase</keyword>
<dbReference type="EMBL" id="KZ852151">
    <property type="protein sequence ID" value="RDH26416.1"/>
    <property type="molecule type" value="Genomic_DNA"/>
</dbReference>
<evidence type="ECO:0000256" key="4">
    <source>
        <dbReference type="ARBA" id="ARBA00022617"/>
    </source>
</evidence>
<dbReference type="GO" id="GO:0016705">
    <property type="term" value="F:oxidoreductase activity, acting on paired donors, with incorporation or reduction of molecular oxygen"/>
    <property type="evidence" value="ECO:0007669"/>
    <property type="project" value="InterPro"/>
</dbReference>
<comment type="similarity">
    <text evidence="3">Belongs to the cytochrome P450 family.</text>
</comment>
<keyword evidence="7 9" id="KW-0408">Iron</keyword>
<dbReference type="PRINTS" id="PR00463">
    <property type="entry name" value="EP450I"/>
</dbReference>
<dbReference type="STRING" id="1341132.A0A3F3PJ77"/>
<dbReference type="GO" id="GO:0005506">
    <property type="term" value="F:iron ion binding"/>
    <property type="evidence" value="ECO:0007669"/>
    <property type="project" value="InterPro"/>
</dbReference>
<proteinExistence type="inferred from homology"/>
<dbReference type="Pfam" id="PF00067">
    <property type="entry name" value="p450"/>
    <property type="match status" value="2"/>
</dbReference>
<keyword evidence="8" id="KW-0503">Monooxygenase</keyword>
<evidence type="ECO:0000313" key="12">
    <source>
        <dbReference type="Proteomes" id="UP000253729"/>
    </source>
</evidence>
<dbReference type="Gene3D" id="1.10.630.10">
    <property type="entry name" value="Cytochrome P450"/>
    <property type="match status" value="1"/>
</dbReference>